<dbReference type="EMBL" id="BART01035366">
    <property type="protein sequence ID" value="GAH13757.1"/>
    <property type="molecule type" value="Genomic_DNA"/>
</dbReference>
<accession>X1D0S5</accession>
<feature type="non-terminal residue" evidence="1">
    <location>
        <position position="54"/>
    </location>
</feature>
<organism evidence="1">
    <name type="scientific">marine sediment metagenome</name>
    <dbReference type="NCBI Taxonomy" id="412755"/>
    <lineage>
        <taxon>unclassified sequences</taxon>
        <taxon>metagenomes</taxon>
        <taxon>ecological metagenomes</taxon>
    </lineage>
</organism>
<protein>
    <submittedName>
        <fullName evidence="1">Uncharacterized protein</fullName>
    </submittedName>
</protein>
<proteinExistence type="predicted"/>
<dbReference type="AlphaFoldDB" id="X1D0S5"/>
<comment type="caution">
    <text evidence="1">The sequence shown here is derived from an EMBL/GenBank/DDBJ whole genome shotgun (WGS) entry which is preliminary data.</text>
</comment>
<name>X1D0S5_9ZZZZ</name>
<evidence type="ECO:0000313" key="1">
    <source>
        <dbReference type="EMBL" id="GAH13757.1"/>
    </source>
</evidence>
<sequence>MENLGFPKIKTHLEKVKGVRIVPFGDRYNIELIYDYEPKDLHLNENNALGINGL</sequence>
<gene>
    <name evidence="1" type="ORF">S01H4_60106</name>
</gene>
<reference evidence="1" key="1">
    <citation type="journal article" date="2014" name="Front. Microbiol.">
        <title>High frequency of phylogenetically diverse reductive dehalogenase-homologous genes in deep subseafloor sedimentary metagenomes.</title>
        <authorList>
            <person name="Kawai M."/>
            <person name="Futagami T."/>
            <person name="Toyoda A."/>
            <person name="Takaki Y."/>
            <person name="Nishi S."/>
            <person name="Hori S."/>
            <person name="Arai W."/>
            <person name="Tsubouchi T."/>
            <person name="Morono Y."/>
            <person name="Uchiyama I."/>
            <person name="Ito T."/>
            <person name="Fujiyama A."/>
            <person name="Inagaki F."/>
            <person name="Takami H."/>
        </authorList>
    </citation>
    <scope>NUCLEOTIDE SEQUENCE</scope>
    <source>
        <strain evidence="1">Expedition CK06-06</strain>
    </source>
</reference>